<protein>
    <submittedName>
        <fullName evidence="5">Related to protein transport protein SEC6</fullName>
    </submittedName>
</protein>
<dbReference type="FunFam" id="1.10.357.70:FF:000005">
    <property type="entry name" value="Exocyst complex component Sec6"/>
    <property type="match status" value="1"/>
</dbReference>
<dbReference type="PANTHER" id="PTHR21292">
    <property type="entry name" value="EXOCYST COMPLEX COMPONENT SEC6-RELATED"/>
    <property type="match status" value="1"/>
</dbReference>
<dbReference type="OrthoDB" id="190098at2759"/>
<evidence type="ECO:0000256" key="1">
    <source>
        <dbReference type="ARBA" id="ARBA00009447"/>
    </source>
</evidence>
<evidence type="ECO:0000313" key="6">
    <source>
        <dbReference type="Proteomes" id="UP000184330"/>
    </source>
</evidence>
<dbReference type="GO" id="GO:0000149">
    <property type="term" value="F:SNARE binding"/>
    <property type="evidence" value="ECO:0007669"/>
    <property type="project" value="TreeGrafter"/>
</dbReference>
<dbReference type="STRING" id="576137.A0A1L7WK94"/>
<dbReference type="InterPro" id="IPR010326">
    <property type="entry name" value="EXOC3/Sec6"/>
</dbReference>
<evidence type="ECO:0000256" key="4">
    <source>
        <dbReference type="SAM" id="Coils"/>
    </source>
</evidence>
<feature type="coiled-coil region" evidence="4">
    <location>
        <begin position="218"/>
        <end position="245"/>
    </location>
</feature>
<comment type="similarity">
    <text evidence="1">Belongs to the SEC6 family.</text>
</comment>
<dbReference type="Gene3D" id="1.10.357.50">
    <property type="match status" value="1"/>
</dbReference>
<dbReference type="InterPro" id="IPR042532">
    <property type="entry name" value="EXOC3/Sec6_C"/>
</dbReference>
<sequence length="753" mass="87072">MDSSAVKLTELLRHPDDLDKIPAMKLEYTRKKAAVDSQLRSGLKEQLEITQSGMNGITDGQRTVQLIKEEMMKIDKLCAEAQNMIRDFPNINLVSQTHRNFSAVETMRKNLDSFNERVSQVEAMLRADDADQDNMPNLLAVHYELTQLRNIRDDAMEQIQRADDSSAQRTLEDYFARLDETVEWFDEHVGTIALNLISVLINGNNGLVVRLAVIIEAEEKSDKRVKALQEALKDHKEMAARFQSITDGAKQVRGYKEKFLQAIEIHAQEQIEESRQAFLDDPSRLEKSLKWFFNDLNAVKQGMVPLMPKKWKILNTYGKIYHKLMHDFLVGMINDPDTSSANMLSILNWPEKYYAKMAKLGFKEDQLEPQVLDGRAAELVREFRQLIIRFLDQWLDRIFKTEQKDFSERNTVEGSNLDADEYGYFRTKNLVDMWRMLAEQVDAAGNSQRQDVVEGVVDAMILRLKSRQQNWQKMLDDEAARYYGNNPELEGFQALQDWLVATANDQIACIDDNEEEGKFAYLTSFRQKFEPLVSAPYLERAEVEISNLKDGYVDLSTHCIAKFAQLIFAVDFKAVMPDFFTPKWYQSTAIKQMVVTFEEYIGDYKTVLHHTLLDIFIEELADELLIRYLSSVKNKGAKFKRTDPYKDKIFNDVMTAFELFNNNQYLSPDVAETIKQKWRVTESFLTLLEVEKASVPDAFANFKAGYWDLQLSWVEAVLRARDDFDRSMLNAVKARAAQIDVQRGQETIMSKVK</sequence>
<feature type="coiled-coil region" evidence="4">
    <location>
        <begin position="104"/>
        <end position="165"/>
    </location>
</feature>
<keyword evidence="4" id="KW-0175">Coiled coil</keyword>
<keyword evidence="3" id="KW-0268">Exocytosis</keyword>
<reference evidence="5 6" key="1">
    <citation type="submission" date="2016-03" db="EMBL/GenBank/DDBJ databases">
        <authorList>
            <person name="Ploux O."/>
        </authorList>
    </citation>
    <scope>NUCLEOTIDE SEQUENCE [LARGE SCALE GENOMIC DNA]</scope>
    <source>
        <strain evidence="5 6">UAMH 11012</strain>
    </source>
</reference>
<gene>
    <name evidence="5" type="ORF">PAC_03077</name>
</gene>
<proteinExistence type="inferred from homology"/>
<dbReference type="Proteomes" id="UP000184330">
    <property type="component" value="Unassembled WGS sequence"/>
</dbReference>
<dbReference type="GO" id="GO:0006887">
    <property type="term" value="P:exocytosis"/>
    <property type="evidence" value="ECO:0007669"/>
    <property type="project" value="UniProtKB-KW"/>
</dbReference>
<dbReference type="FunFam" id="1.10.357.50:FF:000006">
    <property type="entry name" value="Exocyst complex component sec6"/>
    <property type="match status" value="1"/>
</dbReference>
<dbReference type="AlphaFoldDB" id="A0A1L7WK94"/>
<keyword evidence="6" id="KW-1185">Reference proteome</keyword>
<dbReference type="Gene3D" id="1.10.357.70">
    <property type="entry name" value="Exocyst complex component Sec6, C-terminal domain"/>
    <property type="match status" value="1"/>
</dbReference>
<dbReference type="EMBL" id="FJOG01000003">
    <property type="protein sequence ID" value="CZR53199.1"/>
    <property type="molecule type" value="Genomic_DNA"/>
</dbReference>
<dbReference type="PANTHER" id="PTHR21292:SF1">
    <property type="entry name" value="EXOCYST COMPLEX COMPONENT 3"/>
    <property type="match status" value="1"/>
</dbReference>
<dbReference type="GO" id="GO:0051601">
    <property type="term" value="P:exocyst localization"/>
    <property type="evidence" value="ECO:0007669"/>
    <property type="project" value="TreeGrafter"/>
</dbReference>
<keyword evidence="2" id="KW-0813">Transport</keyword>
<evidence type="ECO:0000256" key="2">
    <source>
        <dbReference type="ARBA" id="ARBA00022448"/>
    </source>
</evidence>
<name>A0A1L7WK94_9HELO</name>
<evidence type="ECO:0000313" key="5">
    <source>
        <dbReference type="EMBL" id="CZR53199.1"/>
    </source>
</evidence>
<dbReference type="Pfam" id="PF06046">
    <property type="entry name" value="Sec6"/>
    <property type="match status" value="1"/>
</dbReference>
<dbReference type="GO" id="GO:0000145">
    <property type="term" value="C:exocyst"/>
    <property type="evidence" value="ECO:0007669"/>
    <property type="project" value="InterPro"/>
</dbReference>
<evidence type="ECO:0000256" key="3">
    <source>
        <dbReference type="ARBA" id="ARBA00022483"/>
    </source>
</evidence>
<accession>A0A1L7WK94</accession>
<organism evidence="5 6">
    <name type="scientific">Phialocephala subalpina</name>
    <dbReference type="NCBI Taxonomy" id="576137"/>
    <lineage>
        <taxon>Eukaryota</taxon>
        <taxon>Fungi</taxon>
        <taxon>Dikarya</taxon>
        <taxon>Ascomycota</taxon>
        <taxon>Pezizomycotina</taxon>
        <taxon>Leotiomycetes</taxon>
        <taxon>Helotiales</taxon>
        <taxon>Mollisiaceae</taxon>
        <taxon>Phialocephala</taxon>
        <taxon>Phialocephala fortinii species complex</taxon>
    </lineage>
</organism>